<organism evidence="3 4">
    <name type="scientific">Nitzschia inconspicua</name>
    <dbReference type="NCBI Taxonomy" id="303405"/>
    <lineage>
        <taxon>Eukaryota</taxon>
        <taxon>Sar</taxon>
        <taxon>Stramenopiles</taxon>
        <taxon>Ochrophyta</taxon>
        <taxon>Bacillariophyta</taxon>
        <taxon>Bacillariophyceae</taxon>
        <taxon>Bacillariophycidae</taxon>
        <taxon>Bacillariales</taxon>
        <taxon>Bacillariaceae</taxon>
        <taxon>Nitzschia</taxon>
    </lineage>
</organism>
<reference evidence="3" key="2">
    <citation type="submission" date="2021-04" db="EMBL/GenBank/DDBJ databases">
        <authorList>
            <person name="Podell S."/>
        </authorList>
    </citation>
    <scope>NUCLEOTIDE SEQUENCE</scope>
    <source>
        <strain evidence="3">Hildebrandi</strain>
    </source>
</reference>
<proteinExistence type="inferred from homology"/>
<feature type="compositionally biased region" description="Acidic residues" evidence="2">
    <location>
        <begin position="292"/>
        <end position="306"/>
    </location>
</feature>
<accession>A0A9K3KTN7</accession>
<feature type="compositionally biased region" description="Basic and acidic residues" evidence="2">
    <location>
        <begin position="251"/>
        <end position="269"/>
    </location>
</feature>
<keyword evidence="4" id="KW-1185">Reference proteome</keyword>
<feature type="region of interest" description="Disordered" evidence="2">
    <location>
        <begin position="1"/>
        <end position="96"/>
    </location>
</feature>
<dbReference type="Proteomes" id="UP000693970">
    <property type="component" value="Unassembled WGS sequence"/>
</dbReference>
<dbReference type="GO" id="GO:0000460">
    <property type="term" value="P:maturation of 5.8S rRNA"/>
    <property type="evidence" value="ECO:0007669"/>
    <property type="project" value="TreeGrafter"/>
</dbReference>
<dbReference type="PANTHER" id="PTHR13245:SF14">
    <property type="entry name" value="RRP15-LIKE PROTEIN"/>
    <property type="match status" value="1"/>
</dbReference>
<feature type="compositionally biased region" description="Acidic residues" evidence="2">
    <location>
        <begin position="43"/>
        <end position="65"/>
    </location>
</feature>
<reference evidence="3" key="1">
    <citation type="journal article" date="2021" name="Sci. Rep.">
        <title>Diploid genomic architecture of Nitzschia inconspicua, an elite biomass production diatom.</title>
        <authorList>
            <person name="Oliver A."/>
            <person name="Podell S."/>
            <person name="Pinowska A."/>
            <person name="Traller J.C."/>
            <person name="Smith S.R."/>
            <person name="McClure R."/>
            <person name="Beliaev A."/>
            <person name="Bohutskyi P."/>
            <person name="Hill E.A."/>
            <person name="Rabines A."/>
            <person name="Zheng H."/>
            <person name="Allen L.Z."/>
            <person name="Kuo A."/>
            <person name="Grigoriev I.V."/>
            <person name="Allen A.E."/>
            <person name="Hazlebeck D."/>
            <person name="Allen E.E."/>
        </authorList>
    </citation>
    <scope>NUCLEOTIDE SEQUENCE</scope>
    <source>
        <strain evidence="3">Hildebrandi</strain>
    </source>
</reference>
<sequence>MAKKGGKRKKKQIEDDVAKEDLDRFAGSSDEEGEEVMAPPAPVEEELHDADVEIDTEDEDEEENVSDSNEDKNPEKYDTNGDDSSTSSIEKEADPALKMASVMGRILGGDNKKKKAATTSVVLGKTVTPLQKMQQQEKDKLKALKEKRQANRERNLSAMHYPLSIATSNNVQTDGRLSVARELEQERFHRRVATRGVVALFNAISQHQRSNTQKNVTPSSSKTTESSKMTKHSFLDKIKSAAKSQTADNFDSEKRSVDNEGRECNKETKSNTPSWGALKDDYMLNPKKNWDEESSEEEADPESIQDDADKMEQDTPRKKLRVRGRQ</sequence>
<dbReference type="EMBL" id="JAGRRH010000019">
    <property type="protein sequence ID" value="KAG7349356.1"/>
    <property type="molecule type" value="Genomic_DNA"/>
</dbReference>
<evidence type="ECO:0000313" key="4">
    <source>
        <dbReference type="Proteomes" id="UP000693970"/>
    </source>
</evidence>
<feature type="compositionally biased region" description="Basic residues" evidence="2">
    <location>
        <begin position="1"/>
        <end position="11"/>
    </location>
</feature>
<dbReference type="InterPro" id="IPR012459">
    <property type="entry name" value="Rrp15"/>
</dbReference>
<dbReference type="OrthoDB" id="20949at2759"/>
<dbReference type="GO" id="GO:0030687">
    <property type="term" value="C:preribosome, large subunit precursor"/>
    <property type="evidence" value="ECO:0007669"/>
    <property type="project" value="TreeGrafter"/>
</dbReference>
<feature type="compositionally biased region" description="Basic and acidic residues" evidence="2">
    <location>
        <begin position="307"/>
        <end position="317"/>
    </location>
</feature>
<dbReference type="GO" id="GO:0000470">
    <property type="term" value="P:maturation of LSU-rRNA"/>
    <property type="evidence" value="ECO:0007669"/>
    <property type="project" value="TreeGrafter"/>
</dbReference>
<evidence type="ECO:0000313" key="3">
    <source>
        <dbReference type="EMBL" id="KAG7349356.1"/>
    </source>
</evidence>
<feature type="compositionally biased region" description="Basic and acidic residues" evidence="2">
    <location>
        <begin position="69"/>
        <end position="79"/>
    </location>
</feature>
<dbReference type="AlphaFoldDB" id="A0A9K3KTN7"/>
<feature type="compositionally biased region" description="Polar residues" evidence="2">
    <location>
        <begin position="207"/>
        <end position="218"/>
    </location>
</feature>
<comment type="similarity">
    <text evidence="1">Belongs to the RRP15 family.</text>
</comment>
<gene>
    <name evidence="3" type="ORF">IV203_011953</name>
</gene>
<feature type="compositionally biased region" description="Basic and acidic residues" evidence="2">
    <location>
        <begin position="12"/>
        <end position="24"/>
    </location>
</feature>
<dbReference type="Pfam" id="PF07890">
    <property type="entry name" value="Rrp15p"/>
    <property type="match status" value="1"/>
</dbReference>
<evidence type="ECO:0000256" key="2">
    <source>
        <dbReference type="SAM" id="MobiDB-lite"/>
    </source>
</evidence>
<protein>
    <submittedName>
        <fullName evidence="3">Ribosomal RNA processing (Rrp15p) related protein</fullName>
    </submittedName>
</protein>
<comment type="caution">
    <text evidence="3">The sequence shown here is derived from an EMBL/GenBank/DDBJ whole genome shotgun (WGS) entry which is preliminary data.</text>
</comment>
<evidence type="ECO:0000256" key="1">
    <source>
        <dbReference type="ARBA" id="ARBA00007462"/>
    </source>
</evidence>
<dbReference type="PANTHER" id="PTHR13245">
    <property type="entry name" value="RRP15-LIKE PROTEIN"/>
    <property type="match status" value="1"/>
</dbReference>
<name>A0A9K3KTN7_9STRA</name>
<feature type="region of interest" description="Disordered" evidence="2">
    <location>
        <begin position="207"/>
        <end position="326"/>
    </location>
</feature>